<protein>
    <submittedName>
        <fullName evidence="2">Uncharacterized protein</fullName>
    </submittedName>
</protein>
<feature type="region of interest" description="Disordered" evidence="1">
    <location>
        <begin position="165"/>
        <end position="193"/>
    </location>
</feature>
<evidence type="ECO:0000313" key="2">
    <source>
        <dbReference type="EMBL" id="TKW26042.1"/>
    </source>
</evidence>
<sequence length="268" mass="29257">MSDDPLTLEYPVRRSVNHACIPTRAHGTGEYSRNYHTFFFVPNLYTFVYRLPSTVYVDLSGRLPSRGEFASDLPAGGTRGEAVYSRAQRHARSGGASLFRRARRVVARDPGVRIRSAGRTRGEAVFGGPTPRETRWSLSFGGWGAPAGRWCVPHCHLARRSASPRGAAGLARGNGRRAAGPARAGTSRARARHGPVACLPSAAPRVAHTPSRTRTHTEGDRTTALRVLAGPARTCTEQCWEFRRIHGSKVVGSQNSMITWPSTMVEWA</sequence>
<dbReference type="AlphaFoldDB" id="A0A4U6VBM8"/>
<dbReference type="Gramene" id="TKW26042">
    <property type="protein sequence ID" value="TKW26042"/>
    <property type="gene ID" value="SEVIR_3G160000v2"/>
</dbReference>
<proteinExistence type="predicted"/>
<feature type="compositionally biased region" description="Low complexity" evidence="1">
    <location>
        <begin position="165"/>
        <end position="188"/>
    </location>
</feature>
<reference evidence="2" key="1">
    <citation type="submission" date="2019-03" db="EMBL/GenBank/DDBJ databases">
        <title>WGS assembly of Setaria viridis.</title>
        <authorList>
            <person name="Huang P."/>
            <person name="Jenkins J."/>
            <person name="Grimwood J."/>
            <person name="Barry K."/>
            <person name="Healey A."/>
            <person name="Mamidi S."/>
            <person name="Sreedasyam A."/>
            <person name="Shu S."/>
            <person name="Feldman M."/>
            <person name="Wu J."/>
            <person name="Yu Y."/>
            <person name="Chen C."/>
            <person name="Johnson J."/>
            <person name="Rokhsar D."/>
            <person name="Baxter I."/>
            <person name="Schmutz J."/>
            <person name="Brutnell T."/>
            <person name="Kellogg E."/>
        </authorList>
    </citation>
    <scope>NUCLEOTIDE SEQUENCE [LARGE SCALE GENOMIC DNA]</scope>
</reference>
<dbReference type="EMBL" id="CM016554">
    <property type="protein sequence ID" value="TKW26042.1"/>
    <property type="molecule type" value="Genomic_DNA"/>
</dbReference>
<name>A0A4U6VBM8_SETVI</name>
<dbReference type="Proteomes" id="UP000298652">
    <property type="component" value="Chromosome 3"/>
</dbReference>
<evidence type="ECO:0000313" key="3">
    <source>
        <dbReference type="Proteomes" id="UP000298652"/>
    </source>
</evidence>
<evidence type="ECO:0000256" key="1">
    <source>
        <dbReference type="SAM" id="MobiDB-lite"/>
    </source>
</evidence>
<organism evidence="2 3">
    <name type="scientific">Setaria viridis</name>
    <name type="common">Green bristlegrass</name>
    <name type="synonym">Setaria italica subsp. viridis</name>
    <dbReference type="NCBI Taxonomy" id="4556"/>
    <lineage>
        <taxon>Eukaryota</taxon>
        <taxon>Viridiplantae</taxon>
        <taxon>Streptophyta</taxon>
        <taxon>Embryophyta</taxon>
        <taxon>Tracheophyta</taxon>
        <taxon>Spermatophyta</taxon>
        <taxon>Magnoliopsida</taxon>
        <taxon>Liliopsida</taxon>
        <taxon>Poales</taxon>
        <taxon>Poaceae</taxon>
        <taxon>PACMAD clade</taxon>
        <taxon>Panicoideae</taxon>
        <taxon>Panicodae</taxon>
        <taxon>Paniceae</taxon>
        <taxon>Cenchrinae</taxon>
        <taxon>Setaria</taxon>
    </lineage>
</organism>
<gene>
    <name evidence="2" type="ORF">SEVIR_3G160000v2</name>
</gene>
<keyword evidence="3" id="KW-1185">Reference proteome</keyword>
<accession>A0A4U6VBM8</accession>